<protein>
    <submittedName>
        <fullName evidence="5">Methyltransferase</fullName>
    </submittedName>
</protein>
<evidence type="ECO:0000256" key="2">
    <source>
        <dbReference type="ARBA" id="ARBA00022691"/>
    </source>
</evidence>
<dbReference type="EMBL" id="JACATN010000001">
    <property type="protein sequence ID" value="MBT2159686.1"/>
    <property type="molecule type" value="Genomic_DNA"/>
</dbReference>
<feature type="domain" description="Methyltransferase small" evidence="4">
    <location>
        <begin position="194"/>
        <end position="317"/>
    </location>
</feature>
<dbReference type="CDD" id="cd02440">
    <property type="entry name" value="AdoMet_MTases"/>
    <property type="match status" value="1"/>
</dbReference>
<evidence type="ECO:0000259" key="4">
    <source>
        <dbReference type="Pfam" id="PF05175"/>
    </source>
</evidence>
<keyword evidence="6" id="KW-1185">Reference proteome</keyword>
<evidence type="ECO:0000313" key="6">
    <source>
        <dbReference type="Proteomes" id="UP000740413"/>
    </source>
</evidence>
<gene>
    <name evidence="5" type="ORF">HW347_00335</name>
</gene>
<evidence type="ECO:0000256" key="1">
    <source>
        <dbReference type="ARBA" id="ARBA00022603"/>
    </source>
</evidence>
<name>A0ABS5W9L3_9FLAO</name>
<evidence type="ECO:0000313" key="5">
    <source>
        <dbReference type="EMBL" id="MBT2159686.1"/>
    </source>
</evidence>
<dbReference type="GO" id="GO:0008168">
    <property type="term" value="F:methyltransferase activity"/>
    <property type="evidence" value="ECO:0007669"/>
    <property type="project" value="UniProtKB-KW"/>
</dbReference>
<reference evidence="5 6" key="1">
    <citation type="submission" date="2020-06" db="EMBL/GenBank/DDBJ databases">
        <authorList>
            <person name="Isaeva M.P."/>
            <person name="Chernysheva N.Y."/>
        </authorList>
    </citation>
    <scope>NUCLEOTIDE SEQUENCE [LARGE SCALE GENOMIC DNA]</scope>
    <source>
        <strain evidence="5 6">KMM 6746</strain>
    </source>
</reference>
<organism evidence="5 6">
    <name type="scientific">Zobellia barbeyronii</name>
    <dbReference type="NCBI Taxonomy" id="2748009"/>
    <lineage>
        <taxon>Bacteria</taxon>
        <taxon>Pseudomonadati</taxon>
        <taxon>Bacteroidota</taxon>
        <taxon>Flavobacteriia</taxon>
        <taxon>Flavobacteriales</taxon>
        <taxon>Flavobacteriaceae</taxon>
        <taxon>Zobellia</taxon>
    </lineage>
</organism>
<accession>A0ABS5W9L3</accession>
<dbReference type="Gene3D" id="3.40.50.150">
    <property type="entry name" value="Vaccinia Virus protein VP39"/>
    <property type="match status" value="1"/>
</dbReference>
<feature type="region of interest" description="Disordered" evidence="3">
    <location>
        <begin position="1"/>
        <end position="20"/>
    </location>
</feature>
<evidence type="ECO:0000256" key="3">
    <source>
        <dbReference type="SAM" id="MobiDB-lite"/>
    </source>
</evidence>
<dbReference type="RefSeq" id="WP_214609983.1">
    <property type="nucleotide sequence ID" value="NZ_JACATN010000001.1"/>
</dbReference>
<sequence length="373" mass="42634">MALSKSTVNKTSKKEDDKSEPILVNKPEPFVSETGKPIIVFDGSLDLKRTIKILEGGKPILITAFYSDGLLLLKELQLHLKKKLPNKTLKEQHQFRSAFHKLSNLVLIEIVDHKLAVKKAPSIGWLEKLYPEDNDFILSFPQVQGLNSAWQWYKNGITTPVLRNKIHPYYGTYFSTRFEKLILFDNWLKRYEGPKKSAIDVGVGTGVLSFQMVKHGFQKVFATDTNPNAIIGLKEQLGDTKLSRKIELDYGSLFGKWDKQTELIVFNSPWLPKIDSSDKNDEAVYYDKKLFPDFFAAAKERLLPDGKLVIIFSNIAQLTKSTKEHPIKKELESGGRFKLEKSWTKDVKGTSDKTKEDKDSRPTEEIELWVLTN</sequence>
<dbReference type="InterPro" id="IPR007848">
    <property type="entry name" value="Small_mtfrase_dom"/>
</dbReference>
<dbReference type="Proteomes" id="UP000740413">
    <property type="component" value="Unassembled WGS sequence"/>
</dbReference>
<dbReference type="InterPro" id="IPR029063">
    <property type="entry name" value="SAM-dependent_MTases_sf"/>
</dbReference>
<feature type="compositionally biased region" description="Polar residues" evidence="3">
    <location>
        <begin position="1"/>
        <end position="10"/>
    </location>
</feature>
<keyword evidence="2" id="KW-0949">S-adenosyl-L-methionine</keyword>
<keyword evidence="1 5" id="KW-0489">Methyltransferase</keyword>
<comment type="caution">
    <text evidence="5">The sequence shown here is derived from an EMBL/GenBank/DDBJ whole genome shotgun (WGS) entry which is preliminary data.</text>
</comment>
<proteinExistence type="predicted"/>
<keyword evidence="1 5" id="KW-0808">Transferase</keyword>
<reference evidence="6" key="2">
    <citation type="submission" date="2023-07" db="EMBL/GenBank/DDBJ databases">
        <title>Zobellia barbeyronii sp. nov., a new marine flavobacterium, isolated from green and red algae.</title>
        <authorList>
            <person name="Nedashkovskaya O.I."/>
            <person name="Otstavnykh N."/>
            <person name="Zhukova N."/>
            <person name="Guzev K."/>
            <person name="Chausova V."/>
            <person name="Tekutyeva L."/>
            <person name="Mikhailov V."/>
            <person name="Isaeva M."/>
        </authorList>
    </citation>
    <scope>NUCLEOTIDE SEQUENCE [LARGE SCALE GENOMIC DNA]</scope>
    <source>
        <strain evidence="6">KMM 6746</strain>
    </source>
</reference>
<dbReference type="GO" id="GO:0032259">
    <property type="term" value="P:methylation"/>
    <property type="evidence" value="ECO:0007669"/>
    <property type="project" value="UniProtKB-KW"/>
</dbReference>
<dbReference type="SUPFAM" id="SSF53335">
    <property type="entry name" value="S-adenosyl-L-methionine-dependent methyltransferases"/>
    <property type="match status" value="1"/>
</dbReference>
<dbReference type="Pfam" id="PF05175">
    <property type="entry name" value="MTS"/>
    <property type="match status" value="1"/>
</dbReference>